<dbReference type="EMBL" id="FPHD01000045">
    <property type="protein sequence ID" value="SFV57274.1"/>
    <property type="molecule type" value="Genomic_DNA"/>
</dbReference>
<dbReference type="SUPFAM" id="SSF55008">
    <property type="entry name" value="HMA, heavy metal-associated domain"/>
    <property type="match status" value="1"/>
</dbReference>
<dbReference type="GO" id="GO:0046872">
    <property type="term" value="F:metal ion binding"/>
    <property type="evidence" value="ECO:0007669"/>
    <property type="project" value="UniProtKB-KW"/>
</dbReference>
<reference evidence="3" key="1">
    <citation type="submission" date="2016-10" db="EMBL/GenBank/DDBJ databases">
        <authorList>
            <person name="de Groot N.N."/>
        </authorList>
    </citation>
    <scope>NUCLEOTIDE SEQUENCE</scope>
</reference>
<protein>
    <recommendedName>
        <fullName evidence="2">HMA domain-containing protein</fullName>
    </recommendedName>
</protein>
<dbReference type="CDD" id="cd00371">
    <property type="entry name" value="HMA"/>
    <property type="match status" value="1"/>
</dbReference>
<dbReference type="PANTHER" id="PTHR46594">
    <property type="entry name" value="P-TYPE CATION-TRANSPORTING ATPASE"/>
    <property type="match status" value="1"/>
</dbReference>
<gene>
    <name evidence="3" type="ORF">MNB_SV-8-1064</name>
</gene>
<evidence type="ECO:0000313" key="3">
    <source>
        <dbReference type="EMBL" id="SFV57274.1"/>
    </source>
</evidence>
<dbReference type="AlphaFoldDB" id="A0A1W1BUW4"/>
<evidence type="ECO:0000256" key="1">
    <source>
        <dbReference type="ARBA" id="ARBA00022723"/>
    </source>
</evidence>
<dbReference type="PRINTS" id="PR00942">
    <property type="entry name" value="CUATPASEI"/>
</dbReference>
<sequence>MKAFLLIALSIGILLAKEATVHIAIAGMTCPLCTMTIKKNLKKQTGVTKAKVILNTHTATVTYDDTKVQNKTLLQAIEEVGYKGKVIDK</sequence>
<dbReference type="Gene3D" id="3.30.70.100">
    <property type="match status" value="1"/>
</dbReference>
<dbReference type="InterPro" id="IPR036163">
    <property type="entry name" value="HMA_dom_sf"/>
</dbReference>
<keyword evidence="1" id="KW-0479">Metal-binding</keyword>
<accession>A0A1W1BUW4</accession>
<dbReference type="FunFam" id="3.30.70.100:FF:000005">
    <property type="entry name" value="Copper-exporting P-type ATPase A"/>
    <property type="match status" value="1"/>
</dbReference>
<organism evidence="3">
    <name type="scientific">hydrothermal vent metagenome</name>
    <dbReference type="NCBI Taxonomy" id="652676"/>
    <lineage>
        <taxon>unclassified sequences</taxon>
        <taxon>metagenomes</taxon>
        <taxon>ecological metagenomes</taxon>
    </lineage>
</organism>
<proteinExistence type="predicted"/>
<feature type="domain" description="HMA" evidence="2">
    <location>
        <begin position="19"/>
        <end position="85"/>
    </location>
</feature>
<dbReference type="PROSITE" id="PS50846">
    <property type="entry name" value="HMA_2"/>
    <property type="match status" value="1"/>
</dbReference>
<evidence type="ECO:0000259" key="2">
    <source>
        <dbReference type="PROSITE" id="PS50846"/>
    </source>
</evidence>
<name>A0A1W1BUW4_9ZZZZ</name>
<dbReference type="InterPro" id="IPR006121">
    <property type="entry name" value="HMA_dom"/>
</dbReference>
<dbReference type="PANTHER" id="PTHR46594:SF4">
    <property type="entry name" value="P-TYPE CATION-TRANSPORTING ATPASE"/>
    <property type="match status" value="1"/>
</dbReference>
<dbReference type="Pfam" id="PF00403">
    <property type="entry name" value="HMA"/>
    <property type="match status" value="1"/>
</dbReference>